<evidence type="ECO:0000256" key="1">
    <source>
        <dbReference type="SAM" id="Phobius"/>
    </source>
</evidence>
<dbReference type="NCBIfam" id="TIGR02532">
    <property type="entry name" value="IV_pilin_GFxxxE"/>
    <property type="match status" value="1"/>
</dbReference>
<proteinExistence type="predicted"/>
<feature type="transmembrane region" description="Helical" evidence="1">
    <location>
        <begin position="12"/>
        <end position="33"/>
    </location>
</feature>
<dbReference type="InterPro" id="IPR032092">
    <property type="entry name" value="PilW"/>
</dbReference>
<dbReference type="Pfam" id="PF07963">
    <property type="entry name" value="N_methyl"/>
    <property type="match status" value="1"/>
</dbReference>
<dbReference type="EMBL" id="JADFUA010000005">
    <property type="protein sequence ID" value="MBE9609747.1"/>
    <property type="molecule type" value="Genomic_DNA"/>
</dbReference>
<dbReference type="RefSeq" id="WP_194116270.1">
    <property type="nucleotide sequence ID" value="NZ_JADFUA010000005.1"/>
</dbReference>
<evidence type="ECO:0000313" key="3">
    <source>
        <dbReference type="Proteomes" id="UP000604481"/>
    </source>
</evidence>
<gene>
    <name evidence="2" type="ORF">INR99_10310</name>
</gene>
<dbReference type="PROSITE" id="PS00409">
    <property type="entry name" value="PROKAR_NTER_METHYL"/>
    <property type="match status" value="1"/>
</dbReference>
<keyword evidence="3" id="KW-1185">Reference proteome</keyword>
<keyword evidence="1" id="KW-1133">Transmembrane helix</keyword>
<dbReference type="InterPro" id="IPR045584">
    <property type="entry name" value="Pilin-like"/>
</dbReference>
<dbReference type="Pfam" id="PF16074">
    <property type="entry name" value="PilW"/>
    <property type="match status" value="1"/>
</dbReference>
<reference evidence="2 3" key="1">
    <citation type="submission" date="2020-10" db="EMBL/GenBank/DDBJ databases">
        <title>The genome sequence of Chitinilyticum litopenaei 4Y14.</title>
        <authorList>
            <person name="Liu Y."/>
        </authorList>
    </citation>
    <scope>NUCLEOTIDE SEQUENCE [LARGE SCALE GENOMIC DNA]</scope>
    <source>
        <strain evidence="2 3">4Y14</strain>
    </source>
</reference>
<keyword evidence="1" id="KW-0812">Transmembrane</keyword>
<dbReference type="SUPFAM" id="SSF54523">
    <property type="entry name" value="Pili subunits"/>
    <property type="match status" value="1"/>
</dbReference>
<organism evidence="2 3">
    <name type="scientific">Chitinilyticum piscinae</name>
    <dbReference type="NCBI Taxonomy" id="2866724"/>
    <lineage>
        <taxon>Bacteria</taxon>
        <taxon>Pseudomonadati</taxon>
        <taxon>Pseudomonadota</taxon>
        <taxon>Betaproteobacteria</taxon>
        <taxon>Neisseriales</taxon>
        <taxon>Chitinibacteraceae</taxon>
        <taxon>Chitinilyticum</taxon>
    </lineage>
</organism>
<dbReference type="GO" id="GO:0043683">
    <property type="term" value="P:type IV pilus assembly"/>
    <property type="evidence" value="ECO:0007669"/>
    <property type="project" value="InterPro"/>
</dbReference>
<keyword evidence="1" id="KW-0472">Membrane</keyword>
<comment type="caution">
    <text evidence="2">The sequence shown here is derived from an EMBL/GenBank/DDBJ whole genome shotgun (WGS) entry which is preliminary data.</text>
</comment>
<dbReference type="Proteomes" id="UP000604481">
    <property type="component" value="Unassembled WGS sequence"/>
</dbReference>
<accession>A0A8J7FL11</accession>
<protein>
    <submittedName>
        <fullName evidence="2">PilW family protein</fullName>
    </submittedName>
</protein>
<dbReference type="AlphaFoldDB" id="A0A8J7FL11"/>
<dbReference type="InterPro" id="IPR012902">
    <property type="entry name" value="N_methyl_site"/>
</dbReference>
<sequence>MKHSKHSGFTLIELMVAMAIAMIALLAIAKVYIQTRQTFNLQAMQNRVAEDGRFAMAMLQRAVSQAGFRPNPATALPANHLASTGAGAFSVRFTADGTNQMSCNGSVAPAGDTTLQIARSGSRLQCGSVDWIAPNNGGSGTEVADFSVQYGIDTNDNDALGNPRTPAEYGCGADVGSMKARDCVANRYVSNLAGITADQVVAVKLCLILRTEKTAPQLEKGAAVTDCSGNALNGSQTDRRLYRTFNSTVLVRNR</sequence>
<name>A0A8J7FL11_9NEIS</name>
<evidence type="ECO:0000313" key="2">
    <source>
        <dbReference type="EMBL" id="MBE9609747.1"/>
    </source>
</evidence>